<accession>A0A813H652</accession>
<protein>
    <submittedName>
        <fullName evidence="2">Uncharacterized protein</fullName>
    </submittedName>
</protein>
<sequence length="917" mass="99001">MAGHAGNLEAFADVAKGTNLLELVISLHRLDAASSGLKWKPPNPLDFAQPSGGADDGGGTAMPNPTDGIAKGWARLPEALPPESTQYSQEVLKGLLELAETCEGTTRLLQIHKRVSLDRLEKAVDFLGAARLLRNSNKVRPRSTFFAPTCDELAEPESPPEIGHDFEPWMRLANLVRQFGGASDFCDRAEAVDFRQLEAYIEILSVAGLTSKATNGDRDDDNDSDPCEISPELIRAWRDVVAVVAQNGGPKLFLDGFQGIDVVDFLQMVQLLRQAGLARSLDVNPPDTEPSILYIDGGADDSRVRNTKLQEFVDKVRQAGGFPAFWHALRRLDLSRVKGDLYCLGVIRKKLCEFVSEDLWHLIQDPDHLEEVLDRSLGGRRQEEGDLTITQRQSIMKRLKEVGGVEGFLKAFDKVSLSTLLEQHRALQEAGISSLSVIDSLAQIGALVQNQVDHLEGLRAVAATLVRWGNSHHYGEDPERLWKALHQQVSWLLAAIEENGALLRETSRHDKTSGHGKAKPQRKEPELTPARLAQFLQALRPMGGVQGFLAAFRGLDLATAAGQARVMHDSSVRSVETARRLAGIYRLIRGDPSHLRGLEHFLRGFGGPVFAEAQTQGNSHEDRLKVAERWQRLTDYMATASGRPGAAPFTELEAATSSGPDQALDVLLLGLRLSEAGGIRATSEEWLELCAEIKASHPPPDSTLRPSSAASTGALDTSGSLVTLHSGTGLTGILSRLRSTSSSSCSGRSKAQRLPSRGAPQPGRARPTSASSQPPLECQHCGARLADKTLPRGGSAGALDFSRALPSAALSWPSAVRGRSQLPIVDEVEDLIPENDDEFLQCAEKDSLVRMKRPASASRGRSEPAILRPLSAGALTSLAKSGPGLMRIDRSASPAPVAGPGWSPALGPRIVAAKSTF</sequence>
<organism evidence="2 3">
    <name type="scientific">Polarella glacialis</name>
    <name type="common">Dinoflagellate</name>
    <dbReference type="NCBI Taxonomy" id="89957"/>
    <lineage>
        <taxon>Eukaryota</taxon>
        <taxon>Sar</taxon>
        <taxon>Alveolata</taxon>
        <taxon>Dinophyceae</taxon>
        <taxon>Suessiales</taxon>
        <taxon>Suessiaceae</taxon>
        <taxon>Polarella</taxon>
    </lineage>
</organism>
<evidence type="ECO:0000256" key="1">
    <source>
        <dbReference type="SAM" id="MobiDB-lite"/>
    </source>
</evidence>
<name>A0A813H652_POLGL</name>
<comment type="caution">
    <text evidence="2">The sequence shown here is derived from an EMBL/GenBank/DDBJ whole genome shotgun (WGS) entry which is preliminary data.</text>
</comment>
<dbReference type="Proteomes" id="UP000654075">
    <property type="component" value="Unassembled WGS sequence"/>
</dbReference>
<dbReference type="OrthoDB" id="427455at2759"/>
<keyword evidence="3" id="KW-1185">Reference proteome</keyword>
<feature type="region of interest" description="Disordered" evidence="1">
    <location>
        <begin position="41"/>
        <end position="68"/>
    </location>
</feature>
<feature type="region of interest" description="Disordered" evidence="1">
    <location>
        <begin position="739"/>
        <end position="777"/>
    </location>
</feature>
<dbReference type="EMBL" id="CAJNNV010030720">
    <property type="protein sequence ID" value="CAE8633317.1"/>
    <property type="molecule type" value="Genomic_DNA"/>
</dbReference>
<evidence type="ECO:0000313" key="3">
    <source>
        <dbReference type="Proteomes" id="UP000654075"/>
    </source>
</evidence>
<feature type="region of interest" description="Disordered" evidence="1">
    <location>
        <begin position="505"/>
        <end position="527"/>
    </location>
</feature>
<feature type="compositionally biased region" description="Low complexity" evidence="1">
    <location>
        <begin position="739"/>
        <end position="749"/>
    </location>
</feature>
<proteinExistence type="predicted"/>
<gene>
    <name evidence="2" type="ORF">PGLA1383_LOCUS49226</name>
</gene>
<dbReference type="AlphaFoldDB" id="A0A813H652"/>
<evidence type="ECO:0000313" key="2">
    <source>
        <dbReference type="EMBL" id="CAE8633317.1"/>
    </source>
</evidence>
<reference evidence="2" key="1">
    <citation type="submission" date="2021-02" db="EMBL/GenBank/DDBJ databases">
        <authorList>
            <person name="Dougan E. K."/>
            <person name="Rhodes N."/>
            <person name="Thang M."/>
            <person name="Chan C."/>
        </authorList>
    </citation>
    <scope>NUCLEOTIDE SEQUENCE</scope>
</reference>